<dbReference type="Pfam" id="PF00015">
    <property type="entry name" value="MCPsignal"/>
    <property type="match status" value="1"/>
</dbReference>
<organism evidence="10 11">
    <name type="scientific">Photobacterium proteolyticum</name>
    <dbReference type="NCBI Taxonomy" id="1903952"/>
    <lineage>
        <taxon>Bacteria</taxon>
        <taxon>Pseudomonadati</taxon>
        <taxon>Pseudomonadota</taxon>
        <taxon>Gammaproteobacteria</taxon>
        <taxon>Vibrionales</taxon>
        <taxon>Vibrionaceae</taxon>
        <taxon>Photobacterium</taxon>
    </lineage>
</organism>
<gene>
    <name evidence="10" type="ORF">BIT28_00080</name>
</gene>
<evidence type="ECO:0000259" key="7">
    <source>
        <dbReference type="PROSITE" id="PS50111"/>
    </source>
</evidence>
<evidence type="ECO:0000256" key="1">
    <source>
        <dbReference type="ARBA" id="ARBA00004429"/>
    </source>
</evidence>
<keyword evidence="6" id="KW-0812">Transmembrane</keyword>
<dbReference type="InterPro" id="IPR003660">
    <property type="entry name" value="HAMP_dom"/>
</dbReference>
<evidence type="ECO:0000259" key="9">
    <source>
        <dbReference type="PROSITE" id="PS50885"/>
    </source>
</evidence>
<dbReference type="PROSITE" id="PS50885">
    <property type="entry name" value="HAMP"/>
    <property type="match status" value="1"/>
</dbReference>
<evidence type="ECO:0000256" key="2">
    <source>
        <dbReference type="ARBA" id="ARBA00022519"/>
    </source>
</evidence>
<dbReference type="PANTHER" id="PTHR32089:SF33">
    <property type="entry name" value="TOXIN COREGULATED PILUS BIOSYNTHESIS PROTEIN I"/>
    <property type="match status" value="1"/>
</dbReference>
<dbReference type="FunFam" id="1.10.287.950:FF:000001">
    <property type="entry name" value="Methyl-accepting chemotaxis sensory transducer"/>
    <property type="match status" value="1"/>
</dbReference>
<dbReference type="Gene3D" id="1.10.287.950">
    <property type="entry name" value="Methyl-accepting chemotaxis protein"/>
    <property type="match status" value="1"/>
</dbReference>
<dbReference type="AlphaFoldDB" id="A0A1Q9GTB2"/>
<dbReference type="OrthoDB" id="5829590at2"/>
<reference evidence="10 11" key="1">
    <citation type="submission" date="2016-09" db="EMBL/GenBank/DDBJ databases">
        <title>Photobacterium proteolyticum sp. nov. a protease producing bacterium isolated from ocean sediments of Laizhou Bay.</title>
        <authorList>
            <person name="Li Y."/>
        </authorList>
    </citation>
    <scope>NUCLEOTIDE SEQUENCE [LARGE SCALE GENOMIC DNA]</scope>
    <source>
        <strain evidence="10 11">13-12</strain>
    </source>
</reference>
<dbReference type="EMBL" id="MJIL01000056">
    <property type="protein sequence ID" value="OLQ78327.1"/>
    <property type="molecule type" value="Genomic_DNA"/>
</dbReference>
<keyword evidence="3 5" id="KW-0807">Transducer</keyword>
<dbReference type="InterPro" id="IPR004089">
    <property type="entry name" value="MCPsignal_dom"/>
</dbReference>
<keyword evidence="2" id="KW-0997">Cell inner membrane</keyword>
<accession>A0A1Q9GTB2</accession>
<comment type="subcellular location">
    <subcellularLocation>
        <location evidence="1">Cell inner membrane</location>
        <topology evidence="1">Multi-pass membrane protein</topology>
    </subcellularLocation>
</comment>
<dbReference type="PANTHER" id="PTHR32089">
    <property type="entry name" value="METHYL-ACCEPTING CHEMOTAXIS PROTEIN MCPB"/>
    <property type="match status" value="1"/>
</dbReference>
<dbReference type="GO" id="GO:0005886">
    <property type="term" value="C:plasma membrane"/>
    <property type="evidence" value="ECO:0007669"/>
    <property type="project" value="UniProtKB-SubCell"/>
</dbReference>
<feature type="domain" description="HAMP" evidence="9">
    <location>
        <begin position="318"/>
        <end position="370"/>
    </location>
</feature>
<evidence type="ECO:0000256" key="4">
    <source>
        <dbReference type="ARBA" id="ARBA00029447"/>
    </source>
</evidence>
<evidence type="ECO:0000256" key="6">
    <source>
        <dbReference type="SAM" id="Phobius"/>
    </source>
</evidence>
<keyword evidence="2" id="KW-1003">Cell membrane</keyword>
<feature type="domain" description="T-SNARE coiled-coil homology" evidence="8">
    <location>
        <begin position="562"/>
        <end position="624"/>
    </location>
</feature>
<dbReference type="GO" id="GO:0007165">
    <property type="term" value="P:signal transduction"/>
    <property type="evidence" value="ECO:0007669"/>
    <property type="project" value="UniProtKB-KW"/>
</dbReference>
<evidence type="ECO:0000313" key="11">
    <source>
        <dbReference type="Proteomes" id="UP000186905"/>
    </source>
</evidence>
<proteinExistence type="inferred from homology"/>
<evidence type="ECO:0000256" key="5">
    <source>
        <dbReference type="PROSITE-ProRule" id="PRU00284"/>
    </source>
</evidence>
<dbReference type="SMART" id="SM00304">
    <property type="entry name" value="HAMP"/>
    <property type="match status" value="1"/>
</dbReference>
<dbReference type="SUPFAM" id="SSF58104">
    <property type="entry name" value="Methyl-accepting chemotaxis protein (MCP) signaling domain"/>
    <property type="match status" value="1"/>
</dbReference>
<protein>
    <recommendedName>
        <fullName evidence="12">Chemotaxis protein</fullName>
    </recommendedName>
</protein>
<evidence type="ECO:0000256" key="3">
    <source>
        <dbReference type="ARBA" id="ARBA00023224"/>
    </source>
</evidence>
<dbReference type="CDD" id="cd06225">
    <property type="entry name" value="HAMP"/>
    <property type="match status" value="1"/>
</dbReference>
<evidence type="ECO:0008006" key="12">
    <source>
        <dbReference type="Google" id="ProtNLM"/>
    </source>
</evidence>
<keyword evidence="11" id="KW-1185">Reference proteome</keyword>
<comment type="caution">
    <text evidence="10">The sequence shown here is derived from an EMBL/GenBank/DDBJ whole genome shotgun (WGS) entry which is preliminary data.</text>
</comment>
<feature type="domain" description="Methyl-accepting transducer" evidence="7">
    <location>
        <begin position="375"/>
        <end position="611"/>
    </location>
</feature>
<keyword evidence="6" id="KW-1133">Transmembrane helix</keyword>
<dbReference type="Pfam" id="PF00672">
    <property type="entry name" value="HAMP"/>
    <property type="match status" value="1"/>
</dbReference>
<evidence type="ECO:0000259" key="8">
    <source>
        <dbReference type="PROSITE" id="PS50192"/>
    </source>
</evidence>
<dbReference type="PROSITE" id="PS50192">
    <property type="entry name" value="T_SNARE"/>
    <property type="match status" value="1"/>
</dbReference>
<dbReference type="STRING" id="1903952.BIT28_00080"/>
<feature type="transmembrane region" description="Helical" evidence="6">
    <location>
        <begin position="12"/>
        <end position="31"/>
    </location>
</feature>
<evidence type="ECO:0000313" key="10">
    <source>
        <dbReference type="EMBL" id="OLQ78327.1"/>
    </source>
</evidence>
<sequence>MLNTIKNLPLRILLSLSSAFAVLCFIITIIISQNLLSEVEANTNKVNDFIAFNSTMKEFQDLQDVSRMKSIYALGFYDRLDEMVQVNNDNLAKVQRSYNTLMQSDNRGLTRQAKQSLDNFISNYKSYVQASEQLRAQRQNIIKLYDATSWITTDITAADALIAKNRSMEDIDRWTMNLSDMSDTAGLMLYHVAVGVKGQSQQDTQTTLEYTKKLNAYLNEFKHWPEAQTVIKNTQLWEHQLLEIIQLQKDKQATTNHMIELGDNNTQIITALATASLQKTEELSDKTTELLASVTTSQLTATAIATVLALTISIILSNAISSVMGSLYLAVKALAEGNLNVQTNIKGKNEIGLLGASLDDAISQLAATIRSLRGVSDEVATSSTELAAVMTQSEVNGREQQQQVEQIAAAVTELSAAATQVDGYAKTADESAQQALAMGAESTEIALHSRQLTEDLATQLDETSTQVIDLNEQSIKISEVITVIDSISEQTNLLALNAAIEAARAGESGRGFAVVADEVRVLAAKTQDSTQQIQTIIEQLQHKSSAVVDAVNNSLNKVRTNSEIAEQTSNQIESITQALEHISQVNGDVTASVDEQSRAIDDITRNITTINDIISQNVAGISQTAEASSHLSQLAENQKNQLGEFQITQR</sequence>
<keyword evidence="6" id="KW-0472">Membrane</keyword>
<dbReference type="GO" id="GO:0006935">
    <property type="term" value="P:chemotaxis"/>
    <property type="evidence" value="ECO:0007669"/>
    <property type="project" value="UniProtKB-ARBA"/>
</dbReference>
<dbReference type="SMART" id="SM00283">
    <property type="entry name" value="MA"/>
    <property type="match status" value="1"/>
</dbReference>
<comment type="similarity">
    <text evidence="4">Belongs to the methyl-accepting chemotaxis (MCP) protein family.</text>
</comment>
<dbReference type="Proteomes" id="UP000186905">
    <property type="component" value="Unassembled WGS sequence"/>
</dbReference>
<dbReference type="InterPro" id="IPR000727">
    <property type="entry name" value="T_SNARE_dom"/>
</dbReference>
<dbReference type="PROSITE" id="PS50111">
    <property type="entry name" value="CHEMOTAXIS_TRANSDUC_2"/>
    <property type="match status" value="1"/>
</dbReference>
<name>A0A1Q9GTB2_9GAMM</name>